<proteinExistence type="predicted"/>
<comment type="caution">
    <text evidence="1">The sequence shown here is derived from an EMBL/GenBank/DDBJ whole genome shotgun (WGS) entry which is preliminary data.</text>
</comment>
<accession>X0VAF1</accession>
<organism evidence="1">
    <name type="scientific">marine sediment metagenome</name>
    <dbReference type="NCBI Taxonomy" id="412755"/>
    <lineage>
        <taxon>unclassified sequences</taxon>
        <taxon>metagenomes</taxon>
        <taxon>ecological metagenomes</taxon>
    </lineage>
</organism>
<gene>
    <name evidence="1" type="ORF">S01H1_40728</name>
</gene>
<reference evidence="1" key="1">
    <citation type="journal article" date="2014" name="Front. Microbiol.">
        <title>High frequency of phylogenetically diverse reductive dehalogenase-homologous genes in deep subseafloor sedimentary metagenomes.</title>
        <authorList>
            <person name="Kawai M."/>
            <person name="Futagami T."/>
            <person name="Toyoda A."/>
            <person name="Takaki Y."/>
            <person name="Nishi S."/>
            <person name="Hori S."/>
            <person name="Arai W."/>
            <person name="Tsubouchi T."/>
            <person name="Morono Y."/>
            <person name="Uchiyama I."/>
            <person name="Ito T."/>
            <person name="Fujiyama A."/>
            <person name="Inagaki F."/>
            <person name="Takami H."/>
        </authorList>
    </citation>
    <scope>NUCLEOTIDE SEQUENCE</scope>
    <source>
        <strain evidence="1">Expedition CK06-06</strain>
    </source>
</reference>
<dbReference type="EMBL" id="BARS01025797">
    <property type="protein sequence ID" value="GAG08317.1"/>
    <property type="molecule type" value="Genomic_DNA"/>
</dbReference>
<protein>
    <submittedName>
        <fullName evidence="1">Uncharacterized protein</fullName>
    </submittedName>
</protein>
<dbReference type="AlphaFoldDB" id="X0VAF1"/>
<evidence type="ECO:0000313" key="1">
    <source>
        <dbReference type="EMBL" id="GAG08317.1"/>
    </source>
</evidence>
<sequence>FGTSKNNFAHYKSLSLSLGFISANKDGTYSIHRRAIKGAFDSK</sequence>
<feature type="non-terminal residue" evidence="1">
    <location>
        <position position="1"/>
    </location>
</feature>
<name>X0VAF1_9ZZZZ</name>